<reference evidence="2 3" key="1">
    <citation type="submission" date="2022-05" db="EMBL/GenBank/DDBJ databases">
        <authorList>
            <person name="Zhou X."/>
            <person name="Li K."/>
            <person name="Man Y."/>
        </authorList>
    </citation>
    <scope>NUCLEOTIDE SEQUENCE [LARGE SCALE GENOMIC DNA]</scope>
    <source>
        <strain evidence="2 3">MS405</strain>
    </source>
</reference>
<gene>
    <name evidence="2" type="ORF">M4V62_08030</name>
</gene>
<sequence length="84" mass="8881">MSQGYLWLLEAGQRAPSVCVAEDLAAALTFRSEDYARLSAAAVVDPGRSDPAARLRDLRPGLASTPQAQDTADYGGARRCGLQS</sequence>
<accession>A0ABY4PPJ8</accession>
<evidence type="ECO:0000256" key="1">
    <source>
        <dbReference type="SAM" id="MobiDB-lite"/>
    </source>
</evidence>
<evidence type="ECO:0000313" key="3">
    <source>
        <dbReference type="Proteomes" id="UP000829992"/>
    </source>
</evidence>
<protein>
    <submittedName>
        <fullName evidence="2">Uncharacterized protein</fullName>
    </submittedName>
</protein>
<dbReference type="Proteomes" id="UP000829992">
    <property type="component" value="Chromosome"/>
</dbReference>
<feature type="region of interest" description="Disordered" evidence="1">
    <location>
        <begin position="47"/>
        <end position="84"/>
    </location>
</feature>
<feature type="compositionally biased region" description="Basic and acidic residues" evidence="1">
    <location>
        <begin position="47"/>
        <end position="59"/>
    </location>
</feature>
<proteinExistence type="predicted"/>
<keyword evidence="3" id="KW-1185">Reference proteome</keyword>
<name>A0ABY4PPJ8_9ACTN</name>
<dbReference type="EMBL" id="CP097289">
    <property type="protein sequence ID" value="UQT55047.1"/>
    <property type="molecule type" value="Genomic_DNA"/>
</dbReference>
<evidence type="ECO:0000313" key="2">
    <source>
        <dbReference type="EMBL" id="UQT55047.1"/>
    </source>
</evidence>
<organism evidence="2 3">
    <name type="scientific">Streptomyces durmitorensis</name>
    <dbReference type="NCBI Taxonomy" id="319947"/>
    <lineage>
        <taxon>Bacteria</taxon>
        <taxon>Bacillati</taxon>
        <taxon>Actinomycetota</taxon>
        <taxon>Actinomycetes</taxon>
        <taxon>Kitasatosporales</taxon>
        <taxon>Streptomycetaceae</taxon>
        <taxon>Streptomyces</taxon>
    </lineage>
</organism>